<dbReference type="SUPFAM" id="SSF55729">
    <property type="entry name" value="Acyl-CoA N-acyltransferases (Nat)"/>
    <property type="match status" value="1"/>
</dbReference>
<evidence type="ECO:0000259" key="3">
    <source>
        <dbReference type="PROSITE" id="PS51186"/>
    </source>
</evidence>
<keyword evidence="1 4" id="KW-0808">Transferase</keyword>
<dbReference type="InterPro" id="IPR016181">
    <property type="entry name" value="Acyl_CoA_acyltransferase"/>
</dbReference>
<dbReference type="CDD" id="cd04301">
    <property type="entry name" value="NAT_SF"/>
    <property type="match status" value="1"/>
</dbReference>
<dbReference type="GO" id="GO:0016747">
    <property type="term" value="F:acyltransferase activity, transferring groups other than amino-acyl groups"/>
    <property type="evidence" value="ECO:0007669"/>
    <property type="project" value="InterPro"/>
</dbReference>
<evidence type="ECO:0000256" key="1">
    <source>
        <dbReference type="ARBA" id="ARBA00022679"/>
    </source>
</evidence>
<dbReference type="EMBL" id="JQ256782">
    <property type="protein sequence ID" value="AFI78460.1"/>
    <property type="molecule type" value="Genomic_DNA"/>
</dbReference>
<feature type="domain" description="N-acetyltransferase" evidence="3">
    <location>
        <begin position="2"/>
        <end position="143"/>
    </location>
</feature>
<protein>
    <submittedName>
        <fullName evidence="4">Acetyltransferase</fullName>
    </submittedName>
</protein>
<evidence type="ECO:0000256" key="2">
    <source>
        <dbReference type="ARBA" id="ARBA00023315"/>
    </source>
</evidence>
<dbReference type="Pfam" id="PF00583">
    <property type="entry name" value="Acetyltransf_1"/>
    <property type="match status" value="1"/>
</dbReference>
<keyword evidence="2" id="KW-0012">Acyltransferase</keyword>
<dbReference type="AlphaFoldDB" id="I1X4N5"/>
<dbReference type="PANTHER" id="PTHR43877:SF2">
    <property type="entry name" value="AMINOALKYLPHOSPHONATE N-ACETYLTRANSFERASE-RELATED"/>
    <property type="match status" value="1"/>
</dbReference>
<dbReference type="Gene3D" id="3.40.630.30">
    <property type="match status" value="1"/>
</dbReference>
<dbReference type="InterPro" id="IPR050832">
    <property type="entry name" value="Bact_Acetyltransf"/>
</dbReference>
<dbReference type="PROSITE" id="PS51186">
    <property type="entry name" value="GNAT"/>
    <property type="match status" value="1"/>
</dbReference>
<gene>
    <name evidence="4" type="ORF">ws138B4_0019</name>
</gene>
<dbReference type="InterPro" id="IPR000182">
    <property type="entry name" value="GNAT_dom"/>
</dbReference>
<evidence type="ECO:0000313" key="4">
    <source>
        <dbReference type="EMBL" id="AFI78460.1"/>
    </source>
</evidence>
<dbReference type="PANTHER" id="PTHR43877">
    <property type="entry name" value="AMINOALKYLPHOSPHONATE N-ACETYLTRANSFERASE-RELATED-RELATED"/>
    <property type="match status" value="1"/>
</dbReference>
<sequence>MIITEPVTTGDFERYYNLRWKILRAPWNQVRGSERADDEADSTHLMVLDDDNLLLGVGRLHFNGIGEAQIRFMAIDIPHQRKGIGTRLLQALEHRAVEHGASSITLDARETALGFYRKRGYSPQGPGHTLFNSVAHVRMVKAL</sequence>
<proteinExistence type="predicted"/>
<accession>I1X4N5</accession>
<reference evidence="4" key="1">
    <citation type="journal article" date="2012" name="ISME J.">
        <title>Roseobacter clade bacteria are abundant in coastal sediments and encode a novel combination of sulfur oxidation genes.</title>
        <authorList>
            <person name="Lenk S."/>
            <person name="Moraru C."/>
            <person name="Hahnke S."/>
            <person name="Arnds J."/>
            <person name="Richter M."/>
            <person name="Kube M."/>
            <person name="Reinhardt R."/>
            <person name="Brinkhoff T."/>
            <person name="Harder J."/>
            <person name="Amann R."/>
            <person name="Mussmann M."/>
        </authorList>
    </citation>
    <scope>NUCLEOTIDE SEQUENCE</scope>
</reference>
<name>I1X4N5_9BACT</name>
<organism evidence="4">
    <name type="scientific">uncultured bacterium ws138B4</name>
    <dbReference type="NCBI Taxonomy" id="1131827"/>
    <lineage>
        <taxon>Bacteria</taxon>
        <taxon>environmental samples</taxon>
    </lineage>
</organism>